<keyword evidence="6" id="KW-1185">Reference proteome</keyword>
<dbReference type="EMBL" id="JAIZPD010000010">
    <property type="protein sequence ID" value="KAH0960349.1"/>
    <property type="molecule type" value="Genomic_DNA"/>
</dbReference>
<dbReference type="GO" id="GO:0003723">
    <property type="term" value="F:RNA binding"/>
    <property type="evidence" value="ECO:0007669"/>
    <property type="project" value="TreeGrafter"/>
</dbReference>
<feature type="domain" description="Fcf2 pre-rRNA processing C-terminal" evidence="4">
    <location>
        <begin position="68"/>
        <end position="156"/>
    </location>
</feature>
<name>A0A9P8SFS0_9HYPO</name>
<organism evidence="5 6">
    <name type="scientific">Hirsutella rhossiliensis</name>
    <dbReference type="NCBI Taxonomy" id="111463"/>
    <lineage>
        <taxon>Eukaryota</taxon>
        <taxon>Fungi</taxon>
        <taxon>Dikarya</taxon>
        <taxon>Ascomycota</taxon>
        <taxon>Pezizomycotina</taxon>
        <taxon>Sordariomycetes</taxon>
        <taxon>Hypocreomycetidae</taxon>
        <taxon>Hypocreales</taxon>
        <taxon>Ophiocordycipitaceae</taxon>
        <taxon>Hirsutella</taxon>
    </lineage>
</organism>
<dbReference type="OrthoDB" id="427886at2759"/>
<dbReference type="GO" id="GO:0005730">
    <property type="term" value="C:nucleolus"/>
    <property type="evidence" value="ECO:0007669"/>
    <property type="project" value="UniProtKB-SubCell"/>
</dbReference>
<protein>
    <submittedName>
        <fullName evidence="5">Fcf2 pre-rRNA processing domain-containing protein</fullName>
    </submittedName>
</protein>
<dbReference type="Proteomes" id="UP000824596">
    <property type="component" value="Unassembled WGS sequence"/>
</dbReference>
<evidence type="ECO:0000313" key="5">
    <source>
        <dbReference type="EMBL" id="KAH0960349.1"/>
    </source>
</evidence>
<keyword evidence="2" id="KW-0539">Nucleus</keyword>
<dbReference type="RefSeq" id="XP_044717862.1">
    <property type="nucleotide sequence ID" value="XM_044866975.1"/>
</dbReference>
<comment type="caution">
    <text evidence="5">The sequence shown here is derived from an EMBL/GenBank/DDBJ whole genome shotgun (WGS) entry which is preliminary data.</text>
</comment>
<dbReference type="PANTHER" id="PTHR21686:SF12">
    <property type="entry name" value="DEOXYNUCLEOTIDYLTRANSFERASE TERMINAL-INTERACTING PROTEIN 2"/>
    <property type="match status" value="1"/>
</dbReference>
<gene>
    <name evidence="5" type="ORF">HRG_08504</name>
</gene>
<dbReference type="InterPro" id="IPR039883">
    <property type="entry name" value="Fcf2/DNTTIP2"/>
</dbReference>
<accession>A0A9P8SFS0</accession>
<evidence type="ECO:0000259" key="4">
    <source>
        <dbReference type="Pfam" id="PF08698"/>
    </source>
</evidence>
<dbReference type="AlphaFoldDB" id="A0A9P8SFS0"/>
<evidence type="ECO:0000256" key="2">
    <source>
        <dbReference type="ARBA" id="ARBA00023242"/>
    </source>
</evidence>
<sequence length="187" mass="21118">MPGILDDEVDELLREAEQRLHEIPAFSRPGPPGSMNRITALDQKPNTHQAPLAVRQPQATASRAESKNDTAGPNWFNLPKTVLTPEFKRDWQLLRMRGLLDPKHQKKALPSAPPGYSQIGEVISGPADSYGARLTRREKRRTIFEQVTAAHDGDKLKSKYAGIQRSKTSGKKAFYQRLLSQRRKRQN</sequence>
<feature type="region of interest" description="Disordered" evidence="3">
    <location>
        <begin position="159"/>
        <end position="187"/>
    </location>
</feature>
<dbReference type="PANTHER" id="PTHR21686">
    <property type="entry name" value="DEOXYNUCLEOTIDYLTRANSFERASE TERMINAL-INTERACTING PROTEIN 2"/>
    <property type="match status" value="1"/>
</dbReference>
<dbReference type="GeneID" id="68357633"/>
<feature type="region of interest" description="Disordered" evidence="3">
    <location>
        <begin position="44"/>
        <end position="73"/>
    </location>
</feature>
<dbReference type="GO" id="GO:0006396">
    <property type="term" value="P:RNA processing"/>
    <property type="evidence" value="ECO:0007669"/>
    <property type="project" value="TreeGrafter"/>
</dbReference>
<evidence type="ECO:0000256" key="1">
    <source>
        <dbReference type="ARBA" id="ARBA00004604"/>
    </source>
</evidence>
<proteinExistence type="predicted"/>
<evidence type="ECO:0000256" key="3">
    <source>
        <dbReference type="SAM" id="MobiDB-lite"/>
    </source>
</evidence>
<dbReference type="InterPro" id="IPR014810">
    <property type="entry name" value="Fcf2_C"/>
</dbReference>
<evidence type="ECO:0000313" key="6">
    <source>
        <dbReference type="Proteomes" id="UP000824596"/>
    </source>
</evidence>
<comment type="subcellular location">
    <subcellularLocation>
        <location evidence="1">Nucleus</location>
        <location evidence="1">Nucleolus</location>
    </subcellularLocation>
</comment>
<dbReference type="Pfam" id="PF08698">
    <property type="entry name" value="Fcf2"/>
    <property type="match status" value="1"/>
</dbReference>
<reference evidence="5" key="1">
    <citation type="submission" date="2021-09" db="EMBL/GenBank/DDBJ databases">
        <title>A high-quality genome of the endoparasitic fungus Hirsutella rhossiliensis with a comparison of Hirsutella genomes reveals transposable elements contributing to genome size variation.</title>
        <authorList>
            <person name="Lin R."/>
            <person name="Jiao Y."/>
            <person name="Sun X."/>
            <person name="Ling J."/>
            <person name="Xie B."/>
            <person name="Cheng X."/>
        </authorList>
    </citation>
    <scope>NUCLEOTIDE SEQUENCE</scope>
    <source>
        <strain evidence="5">HR02</strain>
    </source>
</reference>